<name>A0A1T5NKP8_9BACT</name>
<evidence type="ECO:0000313" key="5">
    <source>
        <dbReference type="Proteomes" id="UP000190166"/>
    </source>
</evidence>
<dbReference type="SMART" id="SM00829">
    <property type="entry name" value="PKS_ER"/>
    <property type="match status" value="1"/>
</dbReference>
<proteinExistence type="predicted"/>
<dbReference type="PANTHER" id="PTHR48106">
    <property type="entry name" value="QUINONE OXIDOREDUCTASE PIG3-RELATED"/>
    <property type="match status" value="1"/>
</dbReference>
<dbReference type="Pfam" id="PF13602">
    <property type="entry name" value="ADH_zinc_N_2"/>
    <property type="match status" value="1"/>
</dbReference>
<feature type="domain" description="Enoyl reductase (ER)" evidence="3">
    <location>
        <begin position="10"/>
        <end position="320"/>
    </location>
</feature>
<dbReference type="RefSeq" id="WP_079469244.1">
    <property type="nucleotide sequence ID" value="NZ_FUZZ01000001.1"/>
</dbReference>
<dbReference type="InterPro" id="IPR011032">
    <property type="entry name" value="GroES-like_sf"/>
</dbReference>
<dbReference type="NCBIfam" id="TIGR02824">
    <property type="entry name" value="quinone_pig3"/>
    <property type="match status" value="1"/>
</dbReference>
<keyword evidence="1" id="KW-0521">NADP</keyword>
<dbReference type="GO" id="GO:0016651">
    <property type="term" value="F:oxidoreductase activity, acting on NAD(P)H"/>
    <property type="evidence" value="ECO:0007669"/>
    <property type="project" value="TreeGrafter"/>
</dbReference>
<accession>A0A1T5NKP8</accession>
<dbReference type="AlphaFoldDB" id="A0A1T5NKP8"/>
<dbReference type="InterPro" id="IPR036291">
    <property type="entry name" value="NAD(P)-bd_dom_sf"/>
</dbReference>
<evidence type="ECO:0000259" key="3">
    <source>
        <dbReference type="SMART" id="SM00829"/>
    </source>
</evidence>
<dbReference type="EMBL" id="FUZZ01000001">
    <property type="protein sequence ID" value="SKD00992.1"/>
    <property type="molecule type" value="Genomic_DNA"/>
</dbReference>
<dbReference type="Gene3D" id="3.40.50.720">
    <property type="entry name" value="NAD(P)-binding Rossmann-like Domain"/>
    <property type="match status" value="1"/>
</dbReference>
<evidence type="ECO:0000256" key="1">
    <source>
        <dbReference type="ARBA" id="ARBA00022857"/>
    </source>
</evidence>
<dbReference type="SUPFAM" id="SSF51735">
    <property type="entry name" value="NAD(P)-binding Rossmann-fold domains"/>
    <property type="match status" value="1"/>
</dbReference>
<keyword evidence="5" id="KW-1185">Reference proteome</keyword>
<dbReference type="PANTHER" id="PTHR48106:SF8">
    <property type="entry name" value="OS02G0805600 PROTEIN"/>
    <property type="match status" value="1"/>
</dbReference>
<dbReference type="GO" id="GO:0070402">
    <property type="term" value="F:NADPH binding"/>
    <property type="evidence" value="ECO:0007669"/>
    <property type="project" value="TreeGrafter"/>
</dbReference>
<protein>
    <submittedName>
        <fullName evidence="4">Putative NAD(P)H quinone oxidoreductase, PIG3 family</fullName>
    </submittedName>
</protein>
<dbReference type="CDD" id="cd05276">
    <property type="entry name" value="p53_inducible_oxidoreductase"/>
    <property type="match status" value="1"/>
</dbReference>
<dbReference type="InterPro" id="IPR013154">
    <property type="entry name" value="ADH-like_N"/>
</dbReference>
<keyword evidence="2" id="KW-0560">Oxidoreductase</keyword>
<dbReference type="InterPro" id="IPR020843">
    <property type="entry name" value="ER"/>
</dbReference>
<dbReference type="Proteomes" id="UP000190166">
    <property type="component" value="Unassembled WGS sequence"/>
</dbReference>
<gene>
    <name evidence="4" type="ORF">SAMN05660461_2027</name>
</gene>
<organism evidence="4 5">
    <name type="scientific">Chitinophaga ginsengisegetis</name>
    <dbReference type="NCBI Taxonomy" id="393003"/>
    <lineage>
        <taxon>Bacteria</taxon>
        <taxon>Pseudomonadati</taxon>
        <taxon>Bacteroidota</taxon>
        <taxon>Chitinophagia</taxon>
        <taxon>Chitinophagales</taxon>
        <taxon>Chitinophagaceae</taxon>
        <taxon>Chitinophaga</taxon>
    </lineage>
</organism>
<evidence type="ECO:0000313" key="4">
    <source>
        <dbReference type="EMBL" id="SKD00992.1"/>
    </source>
</evidence>
<dbReference type="Gene3D" id="3.90.180.10">
    <property type="entry name" value="Medium-chain alcohol dehydrogenases, catalytic domain"/>
    <property type="match status" value="1"/>
</dbReference>
<dbReference type="Pfam" id="PF08240">
    <property type="entry name" value="ADH_N"/>
    <property type="match status" value="1"/>
</dbReference>
<dbReference type="InterPro" id="IPR014189">
    <property type="entry name" value="Quinone_OxRdtase_PIG3"/>
</dbReference>
<dbReference type="STRING" id="393003.SAMN05660461_2027"/>
<evidence type="ECO:0000256" key="2">
    <source>
        <dbReference type="ARBA" id="ARBA00023002"/>
    </source>
</evidence>
<sequence length="323" mass="34661">MKAVVITKPGGPEVLQLQEYPAPVPGQEEVLIKVHAAGLNRADLSQREGRYPAPPGVPADIPGLEVAGTVVSSGESVTMWSPGDKICALLAGGGYAEYVTVKEGQCLPVPEGLSFAEAASLPETVFTVWSNVFQRGKLTPGETLLIHGGSSGIGITAIQLAHALNNKIWVTVGTEEKGEACIRLGATQYINYKKQDFEKALATTGIDVILDMVGGKYLGKNLTILNPEGRLVYINSMEGNLAEVNISTVMQKRITITGSTLRSREYSYKKALAADIHQHVWPLIAAKKFLPVVYATFPFKEAAEAHRLMGSSEHIGKIVLVNE</sequence>
<reference evidence="4 5" key="1">
    <citation type="submission" date="2017-02" db="EMBL/GenBank/DDBJ databases">
        <authorList>
            <person name="Peterson S.W."/>
        </authorList>
    </citation>
    <scope>NUCLEOTIDE SEQUENCE [LARGE SCALE GENOMIC DNA]</scope>
    <source>
        <strain evidence="4 5">DSM 18108</strain>
    </source>
</reference>
<dbReference type="SUPFAM" id="SSF50129">
    <property type="entry name" value="GroES-like"/>
    <property type="match status" value="1"/>
</dbReference>